<gene>
    <name evidence="2" type="ORF">CO057_02600</name>
</gene>
<evidence type="ECO:0000313" key="2">
    <source>
        <dbReference type="EMBL" id="PJC24462.1"/>
    </source>
</evidence>
<feature type="transmembrane region" description="Helical" evidence="1">
    <location>
        <begin position="398"/>
        <end position="418"/>
    </location>
</feature>
<evidence type="ECO:0000313" key="3">
    <source>
        <dbReference type="Proteomes" id="UP000230251"/>
    </source>
</evidence>
<accession>A0A2M8ENY1</accession>
<reference evidence="3" key="1">
    <citation type="submission" date="2017-09" db="EMBL/GenBank/DDBJ databases">
        <title>Depth-based differentiation of microbial function through sediment-hosted aquifers and enrichment of novel symbionts in the deep terrestrial subsurface.</title>
        <authorList>
            <person name="Probst A.J."/>
            <person name="Ladd B."/>
            <person name="Jarett J.K."/>
            <person name="Geller-Mcgrath D.E."/>
            <person name="Sieber C.M.K."/>
            <person name="Emerson J.B."/>
            <person name="Anantharaman K."/>
            <person name="Thomas B.C."/>
            <person name="Malmstrom R."/>
            <person name="Stieglmeier M."/>
            <person name="Klingl A."/>
            <person name="Woyke T."/>
            <person name="Ryan C.M."/>
            <person name="Banfield J.F."/>
        </authorList>
    </citation>
    <scope>NUCLEOTIDE SEQUENCE [LARGE SCALE GENOMIC DNA]</scope>
</reference>
<keyword evidence="1" id="KW-0812">Transmembrane</keyword>
<comment type="caution">
    <text evidence="2">The sequence shown here is derived from an EMBL/GenBank/DDBJ whole genome shotgun (WGS) entry which is preliminary data.</text>
</comment>
<dbReference type="EMBL" id="PFSI01000037">
    <property type="protein sequence ID" value="PJC24462.1"/>
    <property type="molecule type" value="Genomic_DNA"/>
</dbReference>
<feature type="transmembrane region" description="Helical" evidence="1">
    <location>
        <begin position="336"/>
        <end position="361"/>
    </location>
</feature>
<name>A0A2M8ENY1_9BACT</name>
<protein>
    <submittedName>
        <fullName evidence="2">Uncharacterized protein</fullName>
    </submittedName>
</protein>
<dbReference type="AlphaFoldDB" id="A0A2M8ENY1"/>
<keyword evidence="1" id="KW-0472">Membrane</keyword>
<evidence type="ECO:0000256" key="1">
    <source>
        <dbReference type="SAM" id="Phobius"/>
    </source>
</evidence>
<feature type="transmembrane region" description="Helical" evidence="1">
    <location>
        <begin position="424"/>
        <end position="446"/>
    </location>
</feature>
<feature type="transmembrane region" description="Helical" evidence="1">
    <location>
        <begin position="306"/>
        <end position="324"/>
    </location>
</feature>
<proteinExistence type="predicted"/>
<keyword evidence="1" id="KW-1133">Transmembrane helix</keyword>
<dbReference type="Proteomes" id="UP000230251">
    <property type="component" value="Unassembled WGS sequence"/>
</dbReference>
<organism evidence="2 3">
    <name type="scientific">Candidatus Uhrbacteria bacterium CG_4_9_14_0_2_um_filter_41_50</name>
    <dbReference type="NCBI Taxonomy" id="1975031"/>
    <lineage>
        <taxon>Bacteria</taxon>
        <taxon>Candidatus Uhriibacteriota</taxon>
    </lineage>
</organism>
<sequence length="526" mass="60710">MSTERILQLAGAVENSNLDLMHESGEDTIEVSVPASTAAALYEKVRTTLEYQEEHLLRRNAISRILRRLLGSDVPLENMAESLLTELVWAKYLPNKQIPTRFIDTLAPIFMKYGALFEAVDSTSDREYAFQWILDVLSTEVEYTLMSHENEELMASFMYEQLRTRIDWDPKLGYHEEEKDLRLFIAIHQMLLKSNRSTLRYRTLILYYSAWSGPASASLIAELANNLEKIIATVDFQIDHPLTHQLEIKVRRKAGVFRTLLDVIEAEGYLEFQKLVLNEPDLLGRAVWKQLKSRTKLFRVRLRRTAVRAVMFLFITKMFLALILEVPYDYFVHGEIFLMPLAINIAFPPILLAFISMTAVIPERRNAEDYKSAIRAIIVGANHDYLNFRMKKPGAGTWTKIFGVFYAILFFFVFGVIAAGLNQFGFNIFSILLFIFFLSLVTFFGIRIRTSTKDVVLSPSRAGIVGTIFDILVLPIVRAGQWLSIKVAKINVFIYFFDFIIESPYKVAIKFMEEWFAFVKEKKEEI</sequence>